<dbReference type="PROSITE" id="PS00057">
    <property type="entry name" value="RIBOSOMAL_S18"/>
    <property type="match status" value="1"/>
</dbReference>
<keyword evidence="2 5" id="KW-0689">Ribosomal protein</keyword>
<dbReference type="EMBL" id="JNUP01000003">
    <property type="protein sequence ID" value="KGE73803.1"/>
    <property type="molecule type" value="Genomic_DNA"/>
</dbReference>
<dbReference type="RefSeq" id="WP_037544805.1">
    <property type="nucleotide sequence ID" value="NZ_JNUP01000003.1"/>
</dbReference>
<feature type="region of interest" description="Disordered" evidence="7">
    <location>
        <begin position="1"/>
        <end position="34"/>
    </location>
</feature>
<dbReference type="OrthoDB" id="9812008at2"/>
<keyword evidence="3 5" id="KW-0687">Ribonucleoprotein</keyword>
<comment type="caution">
    <text evidence="8">The sequence shown here is derived from an EMBL/GenBank/DDBJ whole genome shotgun (WGS) entry which is preliminary data.</text>
</comment>
<dbReference type="HAMAP" id="MF_00270">
    <property type="entry name" value="Ribosomal_bS18"/>
    <property type="match status" value="1"/>
</dbReference>
<proteinExistence type="inferred from homology"/>
<keyword evidence="5" id="KW-0699">rRNA-binding</keyword>
<evidence type="ECO:0000256" key="5">
    <source>
        <dbReference type="HAMAP-Rule" id="MF_00270"/>
    </source>
</evidence>
<dbReference type="SUPFAM" id="SSF46911">
    <property type="entry name" value="Ribosomal protein S18"/>
    <property type="match status" value="1"/>
</dbReference>
<dbReference type="GO" id="GO:0022627">
    <property type="term" value="C:cytosolic small ribosomal subunit"/>
    <property type="evidence" value="ECO:0007669"/>
    <property type="project" value="TreeGrafter"/>
</dbReference>
<dbReference type="Gene3D" id="4.10.640.10">
    <property type="entry name" value="Ribosomal protein S18"/>
    <property type="match status" value="1"/>
</dbReference>
<evidence type="ECO:0000313" key="8">
    <source>
        <dbReference type="EMBL" id="KGE73803.1"/>
    </source>
</evidence>
<evidence type="ECO:0000313" key="9">
    <source>
        <dbReference type="Proteomes" id="UP000029692"/>
    </source>
</evidence>
<dbReference type="InterPro" id="IPR001648">
    <property type="entry name" value="Ribosomal_bS18"/>
</dbReference>
<dbReference type="PANTHER" id="PTHR13479">
    <property type="entry name" value="30S RIBOSOMAL PROTEIN S18"/>
    <property type="match status" value="1"/>
</dbReference>
<accession>A0A098R2E8</accession>
<dbReference type="Proteomes" id="UP000029692">
    <property type="component" value="Unassembled WGS sequence"/>
</dbReference>
<evidence type="ECO:0000256" key="3">
    <source>
        <dbReference type="ARBA" id="ARBA00023274"/>
    </source>
</evidence>
<dbReference type="InterPro" id="IPR036870">
    <property type="entry name" value="Ribosomal_bS18_sf"/>
</dbReference>
<keyword evidence="9" id="KW-1185">Reference proteome</keyword>
<comment type="similarity">
    <text evidence="1 5 6">Belongs to the bacterial ribosomal protein bS18 family.</text>
</comment>
<evidence type="ECO:0000256" key="7">
    <source>
        <dbReference type="SAM" id="MobiDB-lite"/>
    </source>
</evidence>
<gene>
    <name evidence="5" type="primary">rpsR</name>
    <name evidence="8" type="ORF">DC28_00855</name>
</gene>
<dbReference type="PRINTS" id="PR00974">
    <property type="entry name" value="RIBOSOMALS18"/>
</dbReference>
<dbReference type="eggNOG" id="COG0238">
    <property type="taxonomic scope" value="Bacteria"/>
</dbReference>
<reference evidence="8 9" key="1">
    <citation type="submission" date="2014-05" db="EMBL/GenBank/DDBJ databases">
        <title>De novo Genome Sequence of Spirocheata sp.</title>
        <authorList>
            <person name="Shivani Y."/>
            <person name="Subhash Y."/>
            <person name="Tushar L."/>
            <person name="Sasikala C."/>
            <person name="Ramana C.V."/>
        </authorList>
    </citation>
    <scope>NUCLEOTIDE SEQUENCE [LARGE SCALE GENOMIC DNA]</scope>
    <source>
        <strain evidence="8 9">JC230</strain>
    </source>
</reference>
<dbReference type="STRING" id="1480694.DC28_00855"/>
<evidence type="ECO:0000256" key="6">
    <source>
        <dbReference type="RuleBase" id="RU003910"/>
    </source>
</evidence>
<dbReference type="NCBIfam" id="TIGR00165">
    <property type="entry name" value="S18"/>
    <property type="match status" value="1"/>
</dbReference>
<evidence type="ECO:0000256" key="2">
    <source>
        <dbReference type="ARBA" id="ARBA00022980"/>
    </source>
</evidence>
<dbReference type="Pfam" id="PF01084">
    <property type="entry name" value="Ribosomal_S18"/>
    <property type="match status" value="1"/>
</dbReference>
<protein>
    <recommendedName>
        <fullName evidence="4 5">Small ribosomal subunit protein bS18</fullName>
    </recommendedName>
</protein>
<dbReference type="PANTHER" id="PTHR13479:SF40">
    <property type="entry name" value="SMALL RIBOSOMAL SUBUNIT PROTEIN BS18M"/>
    <property type="match status" value="1"/>
</dbReference>
<comment type="subunit">
    <text evidence="5">Part of the 30S ribosomal subunit. Forms a tight heterodimer with protein bS6.</text>
</comment>
<comment type="function">
    <text evidence="5">Binds as a heterodimer with protein bS6 to the central domain of the 16S rRNA, where it helps stabilize the platform of the 30S subunit.</text>
</comment>
<organism evidence="8 9">
    <name type="scientific">Spirochaeta lutea</name>
    <dbReference type="NCBI Taxonomy" id="1480694"/>
    <lineage>
        <taxon>Bacteria</taxon>
        <taxon>Pseudomonadati</taxon>
        <taxon>Spirochaetota</taxon>
        <taxon>Spirochaetia</taxon>
        <taxon>Spirochaetales</taxon>
        <taxon>Spirochaetaceae</taxon>
        <taxon>Spirochaeta</taxon>
    </lineage>
</organism>
<dbReference type="AlphaFoldDB" id="A0A098R2E8"/>
<feature type="compositionally biased region" description="Basic and acidic residues" evidence="7">
    <location>
        <begin position="1"/>
        <end position="26"/>
    </location>
</feature>
<dbReference type="GO" id="GO:0070181">
    <property type="term" value="F:small ribosomal subunit rRNA binding"/>
    <property type="evidence" value="ECO:0007669"/>
    <property type="project" value="TreeGrafter"/>
</dbReference>
<evidence type="ECO:0000256" key="1">
    <source>
        <dbReference type="ARBA" id="ARBA00005589"/>
    </source>
</evidence>
<name>A0A098R2E8_9SPIO</name>
<dbReference type="GO" id="GO:0003735">
    <property type="term" value="F:structural constituent of ribosome"/>
    <property type="evidence" value="ECO:0007669"/>
    <property type="project" value="InterPro"/>
</dbReference>
<sequence>MADDRRNTRDNDSRDGMDGRDGERRGGFRGGKGKSFFRKKVDKIKTQNLTIDYKQPEVLKRFVTDKGKILPRRITGTSAKNQRRLVREIKKARFLALLPMG</sequence>
<dbReference type="GO" id="GO:0006412">
    <property type="term" value="P:translation"/>
    <property type="evidence" value="ECO:0007669"/>
    <property type="project" value="UniProtKB-UniRule"/>
</dbReference>
<keyword evidence="5" id="KW-0694">RNA-binding</keyword>
<evidence type="ECO:0000256" key="4">
    <source>
        <dbReference type="ARBA" id="ARBA00035141"/>
    </source>
</evidence>
<dbReference type="InterPro" id="IPR018275">
    <property type="entry name" value="Ribosomal_bS18_CS"/>
</dbReference>